<evidence type="ECO:0000256" key="6">
    <source>
        <dbReference type="ARBA" id="ARBA00022889"/>
    </source>
</evidence>
<evidence type="ECO:0000259" key="10">
    <source>
        <dbReference type="PROSITE" id="PS51020"/>
    </source>
</evidence>
<dbReference type="InterPro" id="IPR044004">
    <property type="entry name" value="TSP1_spondin_dom"/>
</dbReference>
<keyword evidence="11" id="KW-1185">Reference proteome</keyword>
<dbReference type="PANTHER" id="PTHR11311">
    <property type="entry name" value="SPONDIN"/>
    <property type="match status" value="1"/>
</dbReference>
<feature type="signal peptide" evidence="9">
    <location>
        <begin position="1"/>
        <end position="19"/>
    </location>
</feature>
<dbReference type="KEGG" id="aten:116303725"/>
<sequence>MFLARASFIISLNIILAVAESTIENQTCSGEDCKLNSRTEVGRTPPQPVKANDLKCCACGQATYRMTFVGKWSRLTHPRHFPGPMSSWSALIGCSHSNEYHMWRYGNLASLGVQRLGEWGSTSKLEEEMRKQGNKVLNIIKMPGLWWGVGRSVIEFRADQTHSLLSVMSRIVPSPDWYVGVDSLNLCHVNCTWKNEETVDLFPLDAGTDDGINFISVNARSNPQQPIRRIDTRLHNHPMSSFYLPDNDAIRPFAQIKIERLGVSGSCLRSNMKGPFPPKPARIDCQVSRWSSWTPCSVTCGLGKQVRGRDVIVQPMHDGIPCPNLYDYKICDLQTCDDNNNNKCLVSAWSTWSKCTGTCGIGFKVRKRTIIRQPALGNKTCPKLIKKRRCRLSPCQKDRGRASAADCVVSAWSSWSECNRQCNRGKKKRTRQILNKAKDGGRRCPRLQEKRKCLVRKCPKK</sequence>
<dbReference type="InterPro" id="IPR036383">
    <property type="entry name" value="TSP1_rpt_sf"/>
</dbReference>
<keyword evidence="7" id="KW-1015">Disulfide bond</keyword>
<protein>
    <submittedName>
        <fullName evidence="12">Spondin-2-like isoform X1</fullName>
    </submittedName>
</protein>
<evidence type="ECO:0000313" key="12">
    <source>
        <dbReference type="RefSeq" id="XP_031569176.1"/>
    </source>
</evidence>
<evidence type="ECO:0000256" key="4">
    <source>
        <dbReference type="ARBA" id="ARBA00022723"/>
    </source>
</evidence>
<dbReference type="InterPro" id="IPR009465">
    <property type="entry name" value="Spondin_N"/>
</dbReference>
<dbReference type="FunCoup" id="A0A6P8IQ27">
    <property type="interactions" value="43"/>
</dbReference>
<proteinExistence type="predicted"/>
<dbReference type="Gene3D" id="2.60.40.2130">
    <property type="entry name" value="F-spondin domain"/>
    <property type="match status" value="1"/>
</dbReference>
<evidence type="ECO:0000313" key="11">
    <source>
        <dbReference type="Proteomes" id="UP000515163"/>
    </source>
</evidence>
<accession>A0A6P8IQ27</accession>
<dbReference type="PROSITE" id="PS51020">
    <property type="entry name" value="SPONDIN"/>
    <property type="match status" value="1"/>
</dbReference>
<evidence type="ECO:0000256" key="8">
    <source>
        <dbReference type="ARBA" id="ARBA00023180"/>
    </source>
</evidence>
<feature type="chain" id="PRO_5028041600" evidence="9">
    <location>
        <begin position="20"/>
        <end position="461"/>
    </location>
</feature>
<comment type="subcellular location">
    <subcellularLocation>
        <location evidence="1">Secreted</location>
        <location evidence="1">Extracellular space</location>
        <location evidence="1">Extracellular matrix</location>
    </subcellularLocation>
</comment>
<dbReference type="RefSeq" id="XP_031569176.1">
    <property type="nucleotide sequence ID" value="XM_031713316.1"/>
</dbReference>
<dbReference type="FunFam" id="2.20.100.10:FF:000120">
    <property type="entry name" value="Thrombospondin, type I, domain-containing 7Ab"/>
    <property type="match status" value="1"/>
</dbReference>
<dbReference type="InterPro" id="IPR051418">
    <property type="entry name" value="Spondin/Thrombospondin_T1"/>
</dbReference>
<evidence type="ECO:0000256" key="7">
    <source>
        <dbReference type="ARBA" id="ARBA00023157"/>
    </source>
</evidence>
<dbReference type="SMART" id="SM00209">
    <property type="entry name" value="TSP1"/>
    <property type="match status" value="3"/>
</dbReference>
<dbReference type="InterPro" id="IPR000884">
    <property type="entry name" value="TSP1_rpt"/>
</dbReference>
<dbReference type="AlphaFoldDB" id="A0A6P8IQ27"/>
<evidence type="ECO:0000256" key="9">
    <source>
        <dbReference type="SAM" id="SignalP"/>
    </source>
</evidence>
<dbReference type="NCBIfam" id="NF038123">
    <property type="entry name" value="NF038123_dom"/>
    <property type="match status" value="1"/>
</dbReference>
<keyword evidence="8" id="KW-0325">Glycoprotein</keyword>
<dbReference type="GeneID" id="116303725"/>
<keyword evidence="2" id="KW-0964">Secreted</keyword>
<evidence type="ECO:0000256" key="1">
    <source>
        <dbReference type="ARBA" id="ARBA00004498"/>
    </source>
</evidence>
<keyword evidence="4" id="KW-0479">Metal-binding</keyword>
<feature type="domain" description="Spondin" evidence="10">
    <location>
        <begin position="52"/>
        <end position="238"/>
    </location>
</feature>
<dbReference type="FunFam" id="2.20.100.10:FF:000019">
    <property type="entry name" value="Thrombospondin type 1 domain containing 7A"/>
    <property type="match status" value="1"/>
</dbReference>
<evidence type="ECO:0000256" key="5">
    <source>
        <dbReference type="ARBA" id="ARBA00022729"/>
    </source>
</evidence>
<keyword evidence="3" id="KW-0272">Extracellular matrix</keyword>
<dbReference type="PANTHER" id="PTHR11311:SF15">
    <property type="entry name" value="SPONDIN-2"/>
    <property type="match status" value="1"/>
</dbReference>
<name>A0A6P8IQ27_ACTTE</name>
<dbReference type="PROSITE" id="PS50092">
    <property type="entry name" value="TSP1"/>
    <property type="match status" value="3"/>
</dbReference>
<reference evidence="12" key="1">
    <citation type="submission" date="2025-08" db="UniProtKB">
        <authorList>
            <consortium name="RefSeq"/>
        </authorList>
    </citation>
    <scope>IDENTIFICATION</scope>
    <source>
        <tissue evidence="12">Tentacle</tissue>
    </source>
</reference>
<keyword evidence="5 9" id="KW-0732">Signal</keyword>
<keyword evidence="6" id="KW-0130">Cell adhesion</keyword>
<dbReference type="SUPFAM" id="SSF82895">
    <property type="entry name" value="TSP-1 type 1 repeat"/>
    <property type="match status" value="3"/>
</dbReference>
<dbReference type="Pfam" id="PF19028">
    <property type="entry name" value="TSP1_spondin"/>
    <property type="match status" value="3"/>
</dbReference>
<organism evidence="11 12">
    <name type="scientific">Actinia tenebrosa</name>
    <name type="common">Australian red waratah sea anemone</name>
    <dbReference type="NCBI Taxonomy" id="6105"/>
    <lineage>
        <taxon>Eukaryota</taxon>
        <taxon>Metazoa</taxon>
        <taxon>Cnidaria</taxon>
        <taxon>Anthozoa</taxon>
        <taxon>Hexacorallia</taxon>
        <taxon>Actiniaria</taxon>
        <taxon>Actiniidae</taxon>
        <taxon>Actinia</taxon>
    </lineage>
</organism>
<dbReference type="Gene3D" id="2.20.100.10">
    <property type="entry name" value="Thrombospondin type-1 (TSP1) repeat"/>
    <property type="match status" value="3"/>
</dbReference>
<evidence type="ECO:0000256" key="3">
    <source>
        <dbReference type="ARBA" id="ARBA00022530"/>
    </source>
</evidence>
<dbReference type="Pfam" id="PF06468">
    <property type="entry name" value="Spond_N"/>
    <property type="match status" value="1"/>
</dbReference>
<dbReference type="InParanoid" id="A0A6P8IQ27"/>
<evidence type="ECO:0000256" key="2">
    <source>
        <dbReference type="ARBA" id="ARBA00022525"/>
    </source>
</evidence>
<gene>
    <name evidence="12" type="primary">LOC116303725</name>
</gene>
<dbReference type="Proteomes" id="UP000515163">
    <property type="component" value="Unplaced"/>
</dbReference>
<dbReference type="OrthoDB" id="6090599at2759"/>
<dbReference type="GO" id="GO:0031012">
    <property type="term" value="C:extracellular matrix"/>
    <property type="evidence" value="ECO:0007669"/>
    <property type="project" value="TreeGrafter"/>
</dbReference>
<dbReference type="GO" id="GO:0007155">
    <property type="term" value="P:cell adhesion"/>
    <property type="evidence" value="ECO:0007669"/>
    <property type="project" value="UniProtKB-KW"/>
</dbReference>
<dbReference type="InterPro" id="IPR038678">
    <property type="entry name" value="Spondin_N_sf"/>
</dbReference>
<dbReference type="GO" id="GO:0046872">
    <property type="term" value="F:metal ion binding"/>
    <property type="evidence" value="ECO:0007669"/>
    <property type="project" value="UniProtKB-KW"/>
</dbReference>